<feature type="compositionally biased region" description="Polar residues" evidence="20">
    <location>
        <begin position="1655"/>
        <end position="1686"/>
    </location>
</feature>
<evidence type="ECO:0000256" key="12">
    <source>
        <dbReference type="ARBA" id="ARBA00022990"/>
    </source>
</evidence>
<sequence>MLETASKLLLSSTADGADLRTVDPETQARLEALLEAAGIGKLSTADGKAFADPEVLRRLTSSVSCALDEAAAALTRMRAESTANSGQMDNRSLAEACSEGDVNAVRKLLIEGRSVNEHTEEGESLLCLACSAGYYELAQVLLAMHANVEDRGIKGDITPLMAAANGGHVKIVKLLLAHGADVNAQSSTGNTALTYACAGGYVDVVKGLLESGASIEDHNENGHTPLMEAGSAGHVEVARVLLENGAGINTHSNEFKESALTLACYKGHLDMVRFLLEAGADQEHKTDEMHTALMEACMDGHVEVARLLLDSGAQVNMPADSFESPLTLAACGGHVELAALLIERGANLEEVNDEGYTPLMEAAREGHEEMVALLLGQGANINAQTEETQETALTLACCGGFLEVADFLIKAGADIELGCSTPLMEAAQEGHLELVKYLLAAGANVHATTATGDTALTYACENGHTDVADVLLQADADLEHESEGGRTPLMKAARAGHVCTVQFLISKGANVNRTTANNDHTVLSLACAGGHLAVVELLLAHGADPTHRLKDGSTMLIEAAKGGHTSVVCYLLDYPNNLLSAPPPESTQLTPPSHDLNRAPRVPVQALPMVVPPQEPDKPPANVTTTLPIRNKAVSGRASAVSNTPAHSIATCVSQPQTPAPSPIISPSTLLPVYPAIDIDAQTESNHDTALTLACAGGHEELVQTLLERGANIEHRDKKGFTPLILAATAGHVGVVEILLDNGADIEAQSERTKDTPLSLACSGGRQEVVELLLARGANKEHRNVSDYTPLSLAASGGYVNIIKILLNAGAEINSRTGSKLGISPLMLAAMNGHTAAVKLLLDMGSDINAQIETNRNTALTLACFQGRTEVVSLLLDRKANVEHRAKTGLTPLMEAASGGYAEVGRVLLDKGADVNAPPVPSSRDTALTIAADKGHYKFCELLISRGAHIDVRNKKGNTPLWLAANGGHLDVVQLLVQAGADVDAADNRKITPLMAAFRKGHVKVVRYLVKEVNQFPSDSECMRYIATVTDKEMLKKCHLCIESIVQAKDRQAAEANKNASILLEELDLEKLREESRRLALAAKREKRKEKRRKKKEEQRRKLEEIEAKNKENFELQAAQEKEKNIKAEEEPGVPTEPPSATTTTTIGISATWTTLASSHGKRNNITTSNSKRKSKKNKINQDTVQIMFDDQLPISYSQPEKINGESKSSSTSESGDSDNMRISSGSDESSNSNKSHKSDSNSSTAVSNDQNSKKQPAVLVTFPKEERKPMSSKSPLKLSEIIGEASAHSLSTCTKSCPSPLSSPNGKISLASPKRGQKREEGWKEVIRRSKKVSVPSTVISRVIGRGGCNINAIREFTGAHIDIDKQKDKTGDRIITIRGGTESTRQATQLINVLIKDPDKEIDELIPKNHLKNSAAYPKTGTLSHAITTTVHGSVAGNKVTTVAVSSTSTSSSQIDTTVSVPAISSACTHKTLKNPMNNVRPGFPVSLPLAYPPPQFAHALLAAQTFQQIRPPRLPMTHFGGTFPPAQSTWGPFPVRPLSPARATNSPKSHTVPRHNNQNSSGCQVNSVGSLTSSSTATTSSVVSTVPVSSANGSSSSVRKQLFVTVVKTSSTTTTISTTASNNSTTTTNAIYPFPTAKEQYPVSSTSSPSPLAQSAKISRNSPSECTRNSPSKRVLSSNQEVGSSPVVEMVNLANNRQSNSSVGIPSEHLGQPQSLRHLSQEARPPLQPQVPIQDPRMVVPPNLTKVSSSAPIVTPANTSVNSPANYLLPQASVGSIQSSAPAKIENASVRLSSHGTNPVHKNSTPLQNSTVPVLNIAHIKRPHSVPSSVQVPSTLTTQSVSQNSVHPTNKSMATNFSAALPFGPFSTLFENNPPSAHAFWGGSVLSSQTTPESILSGKSSFLSNSDPLHQLDTSKAPGFRPPLQRPAPNPSGIVGLDSPYGSITPSSAHLGNFASNLSSGQVYASGTAMGGAPTAANFNRQHFSPLNLLPSCSSASNEPSSQPMTVGMRAQSPTPSAVSIRSEKSGNISQDRKVPVPIGTERSARIRQTGTSTPAVIGNNLAAPVGHSGIWSFEGLGGNQDKVDWCHSGMGNHMIHRPMSDPGVFSHQSMERDSTGIVTPSGTFHQHVPAGYMDFPKVGGMPFSVYGNAMIPPVAPIADGTGGPIFNGPHAGDPTWNSLIKMVSNSAETNGPQTVWTGTWAPHMSSVHMNQLG</sequence>
<evidence type="ECO:0000256" key="5">
    <source>
        <dbReference type="ARBA" id="ARBA00022499"/>
    </source>
</evidence>
<feature type="compositionally biased region" description="Low complexity" evidence="20">
    <location>
        <begin position="1224"/>
        <end position="1234"/>
    </location>
</feature>
<keyword evidence="6" id="KW-0597">Phosphoprotein</keyword>
<feature type="compositionally biased region" description="Basic residues" evidence="20">
    <location>
        <begin position="1085"/>
        <end position="1095"/>
    </location>
</feature>
<feature type="repeat" description="ANK" evidence="18">
    <location>
        <begin position="255"/>
        <end position="287"/>
    </location>
</feature>
<dbReference type="PRINTS" id="PR01415">
    <property type="entry name" value="ANKYRIN"/>
</dbReference>
<evidence type="ECO:0000256" key="6">
    <source>
        <dbReference type="ARBA" id="ARBA00022553"/>
    </source>
</evidence>
<keyword evidence="15" id="KW-0539">Nucleus</keyword>
<dbReference type="Pfam" id="PF12796">
    <property type="entry name" value="Ank_2"/>
    <property type="match status" value="9"/>
</dbReference>
<dbReference type="CDD" id="cd22502">
    <property type="entry name" value="KH-I_ANKRD17"/>
    <property type="match status" value="1"/>
</dbReference>
<feature type="compositionally biased region" description="Low complexity" evidence="20">
    <location>
        <begin position="1828"/>
        <end position="1846"/>
    </location>
</feature>
<dbReference type="SUPFAM" id="SSF54791">
    <property type="entry name" value="Eukaryotic type KH-domain (KH-domain type I)"/>
    <property type="match status" value="1"/>
</dbReference>
<evidence type="ECO:0000256" key="18">
    <source>
        <dbReference type="PROSITE-ProRule" id="PRU00023"/>
    </source>
</evidence>
<evidence type="ECO:0000256" key="4">
    <source>
        <dbReference type="ARBA" id="ARBA00022490"/>
    </source>
</evidence>
<evidence type="ECO:0000256" key="19">
    <source>
        <dbReference type="PROSITE-ProRule" id="PRU00117"/>
    </source>
</evidence>
<feature type="compositionally biased region" description="Low complexity" evidence="20">
    <location>
        <begin position="1570"/>
        <end position="1584"/>
    </location>
</feature>
<evidence type="ECO:0000256" key="2">
    <source>
        <dbReference type="ARBA" id="ARBA00004496"/>
    </source>
</evidence>
<keyword evidence="12" id="KW-0007">Acetylation</keyword>
<evidence type="ECO:0000256" key="17">
    <source>
        <dbReference type="ARBA" id="ARBA00081278"/>
    </source>
</evidence>
<feature type="repeat" description="ANK" evidence="18">
    <location>
        <begin position="888"/>
        <end position="920"/>
    </location>
</feature>
<keyword evidence="13 18" id="KW-0040">ANK repeat</keyword>
<dbReference type="InterPro" id="IPR036612">
    <property type="entry name" value="KH_dom_type_1_sf"/>
</dbReference>
<keyword evidence="14" id="KW-0175">Coiled coil</keyword>
<feature type="compositionally biased region" description="Polar residues" evidence="20">
    <location>
        <begin position="1297"/>
        <end position="1307"/>
    </location>
</feature>
<dbReference type="FunFam" id="1.25.40.20:FF:000161">
    <property type="entry name" value="ankyrin repeat domain-containing protein 17 isoform X3"/>
    <property type="match status" value="1"/>
</dbReference>
<dbReference type="InterPro" id="IPR004088">
    <property type="entry name" value="KH_dom_type_1"/>
</dbReference>
<keyword evidence="5" id="KW-1017">Isopeptide bond</keyword>
<protein>
    <recommendedName>
        <fullName evidence="16">Ankyrin repeat domain-containing protein 17</fullName>
    </recommendedName>
    <alternativeName>
        <fullName evidence="17">Gene trap ankyrin repeat protein</fullName>
    </alternativeName>
</protein>
<feature type="repeat" description="ANK" evidence="18">
    <location>
        <begin position="321"/>
        <end position="353"/>
    </location>
</feature>
<dbReference type="FunFam" id="3.30.1370.10:FF:000031">
    <property type="entry name" value="ankyrin repeat domain-containing protein 17 isoform X1"/>
    <property type="match status" value="1"/>
</dbReference>
<evidence type="ECO:0000313" key="22">
    <source>
        <dbReference type="Ensembl" id="ENSNNAP00000005253.1"/>
    </source>
</evidence>
<dbReference type="PANTHER" id="PTHR23206">
    <property type="entry name" value="MASK PROTEIN"/>
    <property type="match status" value="1"/>
</dbReference>
<keyword evidence="4" id="KW-0963">Cytoplasm</keyword>
<feature type="region of interest" description="Disordered" evidence="20">
    <location>
        <begin position="1611"/>
        <end position="1686"/>
    </location>
</feature>
<dbReference type="SUPFAM" id="SSF48403">
    <property type="entry name" value="Ankyrin repeat"/>
    <property type="match status" value="3"/>
</dbReference>
<dbReference type="SMART" id="SM00248">
    <property type="entry name" value="ANK"/>
    <property type="match status" value="25"/>
</dbReference>
<feature type="repeat" description="ANK" evidence="18">
    <location>
        <begin position="484"/>
        <end position="516"/>
    </location>
</feature>
<dbReference type="PROSITE" id="PS50297">
    <property type="entry name" value="ANK_REP_REGION"/>
    <property type="match status" value="20"/>
</dbReference>
<feature type="repeat" description="ANK" evidence="18">
    <location>
        <begin position="753"/>
        <end position="785"/>
    </location>
</feature>
<name>A0A8C6VJL0_NAJNA</name>
<reference evidence="22" key="2">
    <citation type="submission" date="2025-09" db="UniProtKB">
        <authorList>
            <consortium name="Ensembl"/>
        </authorList>
    </citation>
    <scope>IDENTIFICATION</scope>
</reference>
<dbReference type="Pfam" id="PF00023">
    <property type="entry name" value="Ank"/>
    <property type="match status" value="2"/>
</dbReference>
<feature type="compositionally biased region" description="Polar residues" evidence="20">
    <location>
        <begin position="2015"/>
        <end position="2033"/>
    </location>
</feature>
<evidence type="ECO:0000256" key="8">
    <source>
        <dbReference type="ARBA" id="ARBA00022737"/>
    </source>
</evidence>
<evidence type="ECO:0000256" key="15">
    <source>
        <dbReference type="ARBA" id="ARBA00023242"/>
    </source>
</evidence>
<feature type="region of interest" description="Disordered" evidence="20">
    <location>
        <begin position="1828"/>
        <end position="1852"/>
    </location>
</feature>
<feature type="repeat" description="ANK" evidence="18">
    <location>
        <begin position="288"/>
        <end position="320"/>
    </location>
</feature>
<dbReference type="Gene3D" id="3.30.1370.10">
    <property type="entry name" value="K Homology domain, type 1"/>
    <property type="match status" value="1"/>
</dbReference>
<feature type="compositionally biased region" description="Low complexity" evidence="20">
    <location>
        <begin position="1139"/>
        <end position="1155"/>
    </location>
</feature>
<evidence type="ECO:0000256" key="3">
    <source>
        <dbReference type="ARBA" id="ARBA00022481"/>
    </source>
</evidence>
<feature type="compositionally biased region" description="Polar residues" evidence="20">
    <location>
        <begin position="1545"/>
        <end position="1569"/>
    </location>
</feature>
<feature type="region of interest" description="Disordered" evidence="20">
    <location>
        <begin position="1297"/>
        <end position="1321"/>
    </location>
</feature>
<evidence type="ECO:0000256" key="11">
    <source>
        <dbReference type="ARBA" id="ARBA00022884"/>
    </source>
</evidence>
<feature type="compositionally biased region" description="Polar residues" evidence="20">
    <location>
        <begin position="1245"/>
        <end position="1255"/>
    </location>
</feature>
<feature type="repeat" description="ANK" evidence="18">
    <location>
        <begin position="518"/>
        <end position="550"/>
    </location>
</feature>
<evidence type="ECO:0000256" key="1">
    <source>
        <dbReference type="ARBA" id="ARBA00004123"/>
    </source>
</evidence>
<keyword evidence="7" id="KW-0399">Innate immunity</keyword>
<feature type="repeat" description="ANK" evidence="18">
    <location>
        <begin position="956"/>
        <end position="988"/>
    </location>
</feature>
<dbReference type="GO" id="GO:0003723">
    <property type="term" value="F:RNA binding"/>
    <property type="evidence" value="ECO:0007669"/>
    <property type="project" value="UniProtKB-UniRule"/>
</dbReference>
<feature type="region of interest" description="Disordered" evidence="20">
    <location>
        <begin position="1537"/>
        <end position="1584"/>
    </location>
</feature>
<feature type="repeat" description="ANK" evidence="18">
    <location>
        <begin position="221"/>
        <end position="253"/>
    </location>
</feature>
<feature type="region of interest" description="Disordered" evidence="20">
    <location>
        <begin position="1124"/>
        <end position="1181"/>
    </location>
</feature>
<proteinExistence type="predicted"/>
<feature type="region of interest" description="Disordered" evidence="20">
    <location>
        <begin position="1197"/>
        <end position="1277"/>
    </location>
</feature>
<evidence type="ECO:0000256" key="14">
    <source>
        <dbReference type="ARBA" id="ARBA00023054"/>
    </source>
</evidence>
<feature type="repeat" description="ANK" evidence="18">
    <location>
        <begin position="155"/>
        <end position="187"/>
    </location>
</feature>
<dbReference type="InterPro" id="IPR047375">
    <property type="entry name" value="KH-I_ANKRD17"/>
</dbReference>
<gene>
    <name evidence="22" type="primary">ANKRD17</name>
</gene>
<feature type="compositionally biased region" description="Low complexity" evidence="20">
    <location>
        <begin position="1612"/>
        <end position="1634"/>
    </location>
</feature>
<evidence type="ECO:0000313" key="23">
    <source>
        <dbReference type="Proteomes" id="UP000694559"/>
    </source>
</evidence>
<feature type="repeat" description="ANK" evidence="18">
    <location>
        <begin position="354"/>
        <end position="386"/>
    </location>
</feature>
<keyword evidence="3" id="KW-0488">Methylation</keyword>
<dbReference type="InterPro" id="IPR051631">
    <property type="entry name" value="Ankyrin-KH/SAM_domain"/>
</dbReference>
<dbReference type="GO" id="GO:0005634">
    <property type="term" value="C:nucleus"/>
    <property type="evidence" value="ECO:0007669"/>
    <property type="project" value="UniProtKB-SubCell"/>
</dbReference>
<keyword evidence="9" id="KW-0832">Ubl conjugation</keyword>
<dbReference type="Proteomes" id="UP000694559">
    <property type="component" value="Unplaced"/>
</dbReference>
<feature type="compositionally biased region" description="Low complexity" evidence="20">
    <location>
        <begin position="1206"/>
        <end position="1215"/>
    </location>
</feature>
<dbReference type="GeneTree" id="ENSGT00940000153768"/>
<dbReference type="InterPro" id="IPR002110">
    <property type="entry name" value="Ankyrin_rpt"/>
</dbReference>
<dbReference type="Gene3D" id="1.25.40.20">
    <property type="entry name" value="Ankyrin repeat-containing domain"/>
    <property type="match status" value="7"/>
</dbReference>
<feature type="repeat" description="ANK" evidence="18">
    <location>
        <begin position="786"/>
        <end position="818"/>
    </location>
</feature>
<evidence type="ECO:0000256" key="16">
    <source>
        <dbReference type="ARBA" id="ARBA00067263"/>
    </source>
</evidence>
<feature type="repeat" description="ANK" evidence="18">
    <location>
        <begin position="451"/>
        <end position="483"/>
    </location>
</feature>
<feature type="region of interest" description="Disordered" evidence="20">
    <location>
        <begin position="1083"/>
        <end position="1104"/>
    </location>
</feature>
<evidence type="ECO:0000259" key="21">
    <source>
        <dbReference type="SMART" id="SM00322"/>
    </source>
</evidence>
<evidence type="ECO:0000256" key="20">
    <source>
        <dbReference type="SAM" id="MobiDB-lite"/>
    </source>
</evidence>
<feature type="compositionally biased region" description="Low complexity" evidence="20">
    <location>
        <begin position="1997"/>
        <end position="2007"/>
    </location>
</feature>
<dbReference type="FunFam" id="1.25.40.20:FF:000012">
    <property type="entry name" value="ankyrin repeat domain-containing protein 17 isoform X1"/>
    <property type="match status" value="1"/>
</dbReference>
<feature type="repeat" description="ANK" evidence="18">
    <location>
        <begin position="188"/>
        <end position="220"/>
    </location>
</feature>
<dbReference type="FunFam" id="1.25.40.20:FF:000114">
    <property type="entry name" value="ankyrin repeat and KH domain-containing protein 1 isoform X2"/>
    <property type="match status" value="1"/>
</dbReference>
<feature type="repeat" description="ANK" evidence="18">
    <location>
        <begin position="418"/>
        <end position="450"/>
    </location>
</feature>
<dbReference type="PANTHER" id="PTHR23206:SF1">
    <property type="entry name" value="ANKYRIN REPEAT DOMAIN-CONTAINING PROTEIN 17"/>
    <property type="match status" value="1"/>
</dbReference>
<dbReference type="InterPro" id="IPR036770">
    <property type="entry name" value="Ankyrin_rpt-contain_sf"/>
</dbReference>
<feature type="repeat" description="ANK" evidence="18">
    <location>
        <begin position="686"/>
        <end position="718"/>
    </location>
</feature>
<dbReference type="Ensembl" id="ENSNNAT00000005485.1">
    <property type="protein sequence ID" value="ENSNNAP00000005253.1"/>
    <property type="gene ID" value="ENSNNAG00000003373.1"/>
</dbReference>
<organism evidence="22 23">
    <name type="scientific">Naja naja</name>
    <name type="common">Indian cobra</name>
    <dbReference type="NCBI Taxonomy" id="35670"/>
    <lineage>
        <taxon>Eukaryota</taxon>
        <taxon>Metazoa</taxon>
        <taxon>Chordata</taxon>
        <taxon>Craniata</taxon>
        <taxon>Vertebrata</taxon>
        <taxon>Euteleostomi</taxon>
        <taxon>Lepidosauria</taxon>
        <taxon>Squamata</taxon>
        <taxon>Bifurcata</taxon>
        <taxon>Unidentata</taxon>
        <taxon>Episquamata</taxon>
        <taxon>Toxicofera</taxon>
        <taxon>Serpentes</taxon>
        <taxon>Colubroidea</taxon>
        <taxon>Elapidae</taxon>
        <taxon>Elapinae</taxon>
        <taxon>Naja</taxon>
    </lineage>
</organism>
<dbReference type="GO" id="GO:0045087">
    <property type="term" value="P:innate immune response"/>
    <property type="evidence" value="ECO:0007669"/>
    <property type="project" value="UniProtKB-KW"/>
</dbReference>
<dbReference type="PROSITE" id="PS50088">
    <property type="entry name" value="ANK_REPEAT"/>
    <property type="match status" value="20"/>
</dbReference>
<dbReference type="FunFam" id="1.25.40.20:FF:000055">
    <property type="entry name" value="ankyrin repeat domain-containing protein 17 isoform X2"/>
    <property type="match status" value="1"/>
</dbReference>
<feature type="repeat" description="ANK" evidence="18">
    <location>
        <begin position="855"/>
        <end position="887"/>
    </location>
</feature>
<keyword evidence="23" id="KW-1185">Reference proteome</keyword>
<dbReference type="GO" id="GO:0005737">
    <property type="term" value="C:cytoplasm"/>
    <property type="evidence" value="ECO:0007669"/>
    <property type="project" value="UniProtKB-SubCell"/>
</dbReference>
<dbReference type="InterPro" id="IPR004087">
    <property type="entry name" value="KH_dom"/>
</dbReference>
<keyword evidence="8" id="KW-0677">Repeat</keyword>
<comment type="subcellular location">
    <subcellularLocation>
        <location evidence="2">Cytoplasm</location>
    </subcellularLocation>
    <subcellularLocation>
        <location evidence="1">Nucleus</location>
    </subcellularLocation>
</comment>
<evidence type="ECO:0000256" key="10">
    <source>
        <dbReference type="ARBA" id="ARBA00022859"/>
    </source>
</evidence>
<accession>A0A8C6VJL0</accession>
<dbReference type="OrthoDB" id="10071877at2759"/>
<feature type="repeat" description="ANK" evidence="18">
    <location>
        <begin position="719"/>
        <end position="751"/>
    </location>
</feature>
<feature type="region of interest" description="Disordered" evidence="20">
    <location>
        <begin position="1997"/>
        <end position="2038"/>
    </location>
</feature>
<dbReference type="FunFam" id="1.25.40.20:FF:000062">
    <property type="entry name" value="ankyrin repeat domain-containing protein 17"/>
    <property type="match status" value="1"/>
</dbReference>
<feature type="compositionally biased region" description="Low complexity" evidence="20">
    <location>
        <begin position="1645"/>
        <end position="1654"/>
    </location>
</feature>
<keyword evidence="10" id="KW-0391">Immunity</keyword>
<dbReference type="SMART" id="SM00322">
    <property type="entry name" value="KH"/>
    <property type="match status" value="1"/>
</dbReference>
<feature type="repeat" description="ANK" evidence="18">
    <location>
        <begin position="923"/>
        <end position="955"/>
    </location>
</feature>
<feature type="repeat" description="ANK" evidence="18">
    <location>
        <begin position="821"/>
        <end position="853"/>
    </location>
</feature>
<evidence type="ECO:0000256" key="9">
    <source>
        <dbReference type="ARBA" id="ARBA00022843"/>
    </source>
</evidence>
<dbReference type="FunFam" id="1.25.40.20:FF:000046">
    <property type="entry name" value="Ankyrin repeat and KH domain-containing protein 1"/>
    <property type="match status" value="1"/>
</dbReference>
<dbReference type="FunFam" id="1.25.40.20:FF:000014">
    <property type="entry name" value="ankyrin repeat domain-containing protein 17 isoform X2"/>
    <property type="match status" value="1"/>
</dbReference>
<reference evidence="22" key="1">
    <citation type="submission" date="2025-08" db="UniProtKB">
        <authorList>
            <consortium name="Ensembl"/>
        </authorList>
    </citation>
    <scope>IDENTIFICATION</scope>
</reference>
<dbReference type="Pfam" id="PF00013">
    <property type="entry name" value="KH_1"/>
    <property type="match status" value="1"/>
</dbReference>
<keyword evidence="11 19" id="KW-0694">RNA-binding</keyword>
<feature type="domain" description="K Homology" evidence="21">
    <location>
        <begin position="1328"/>
        <end position="1398"/>
    </location>
</feature>
<evidence type="ECO:0000256" key="13">
    <source>
        <dbReference type="ARBA" id="ARBA00023043"/>
    </source>
</evidence>
<evidence type="ECO:0000256" key="7">
    <source>
        <dbReference type="ARBA" id="ARBA00022588"/>
    </source>
</evidence>
<dbReference type="PROSITE" id="PS50084">
    <property type="entry name" value="KH_TYPE_1"/>
    <property type="match status" value="1"/>
</dbReference>